<reference evidence="3 4" key="1">
    <citation type="journal article" date="2025" name="Microbiol. Resour. Announc.">
        <title>Draft genome sequences for Neonectria magnoliae and Neonectria punicea, canker pathogens of Liriodendron tulipifera and Acer saccharum in West Virginia.</title>
        <authorList>
            <person name="Petronek H.M."/>
            <person name="Kasson M.T."/>
            <person name="Metheny A.M."/>
            <person name="Stauder C.M."/>
            <person name="Lovett B."/>
            <person name="Lynch S.C."/>
            <person name="Garnas J.R."/>
            <person name="Kasson L.R."/>
            <person name="Stajich J.E."/>
        </authorList>
    </citation>
    <scope>NUCLEOTIDE SEQUENCE [LARGE SCALE GENOMIC DNA]</scope>
    <source>
        <strain evidence="3 4">NRRL 64653</strain>
    </source>
</reference>
<evidence type="ECO:0000313" key="3">
    <source>
        <dbReference type="EMBL" id="KAK7403114.1"/>
    </source>
</evidence>
<evidence type="ECO:0000259" key="2">
    <source>
        <dbReference type="Pfam" id="PF13460"/>
    </source>
</evidence>
<dbReference type="InterPro" id="IPR016040">
    <property type="entry name" value="NAD(P)-bd_dom"/>
</dbReference>
<organism evidence="3 4">
    <name type="scientific">Neonectria punicea</name>
    <dbReference type="NCBI Taxonomy" id="979145"/>
    <lineage>
        <taxon>Eukaryota</taxon>
        <taxon>Fungi</taxon>
        <taxon>Dikarya</taxon>
        <taxon>Ascomycota</taxon>
        <taxon>Pezizomycotina</taxon>
        <taxon>Sordariomycetes</taxon>
        <taxon>Hypocreomycetidae</taxon>
        <taxon>Hypocreales</taxon>
        <taxon>Nectriaceae</taxon>
        <taxon>Neonectria</taxon>
    </lineage>
</organism>
<feature type="domain" description="NAD(P)-binding" evidence="2">
    <location>
        <begin position="14"/>
        <end position="230"/>
    </location>
</feature>
<comment type="similarity">
    <text evidence="1">Belongs to the avfA family.</text>
</comment>
<dbReference type="Gene3D" id="3.40.50.720">
    <property type="entry name" value="NAD(P)-binding Rossmann-like Domain"/>
    <property type="match status" value="1"/>
</dbReference>
<evidence type="ECO:0000256" key="1">
    <source>
        <dbReference type="ARBA" id="ARBA00038376"/>
    </source>
</evidence>
<accession>A0ABR1GMY9</accession>
<dbReference type="InterPro" id="IPR051606">
    <property type="entry name" value="Polyketide_Oxido-like"/>
</dbReference>
<evidence type="ECO:0000313" key="4">
    <source>
        <dbReference type="Proteomes" id="UP001498476"/>
    </source>
</evidence>
<dbReference type="InterPro" id="IPR036291">
    <property type="entry name" value="NAD(P)-bd_dom_sf"/>
</dbReference>
<dbReference type="PANTHER" id="PTHR43355:SF2">
    <property type="entry name" value="FLAVIN REDUCTASE (NADPH)"/>
    <property type="match status" value="1"/>
</dbReference>
<protein>
    <recommendedName>
        <fullName evidence="2">NAD(P)-binding domain-containing protein</fullName>
    </recommendedName>
</protein>
<dbReference type="PANTHER" id="PTHR43355">
    <property type="entry name" value="FLAVIN REDUCTASE (NADPH)"/>
    <property type="match status" value="1"/>
</dbReference>
<proteinExistence type="inferred from homology"/>
<gene>
    <name evidence="3" type="ORF">QQX98_011139</name>
</gene>
<name>A0ABR1GMY9_9HYPO</name>
<comment type="caution">
    <text evidence="3">The sequence shown here is derived from an EMBL/GenBank/DDBJ whole genome shotgun (WGS) entry which is preliminary data.</text>
</comment>
<dbReference type="Proteomes" id="UP001498476">
    <property type="component" value="Unassembled WGS sequence"/>
</dbReference>
<dbReference type="SUPFAM" id="SSF51735">
    <property type="entry name" value="NAD(P)-binding Rossmann-fold domains"/>
    <property type="match status" value="1"/>
</dbReference>
<dbReference type="Pfam" id="PF13460">
    <property type="entry name" value="NAD_binding_10"/>
    <property type="match status" value="1"/>
</dbReference>
<sequence length="247" mass="26369">MSATLQSQTIAFIGGSGGCGLSALKHAVAGGHTCVALCRTPAKLEAVFPDRPANLVIRQGNAHDADAVAACLTRPSDAGRLVDAVSFTIGGLFDPKKFTIDDPDVCKKGIASVLQALRTLRLAGAQGSPLIAAISSTGISNHGRDVPLAFLPFYHYGLAVPHADKKVLEERLVECPERWVAVRPSFLVDGGKPDRKIRVGVEDPHKGIEKKEVGYTISREDVGHWMYENLLAADCTQYNGKAVSLTW</sequence>
<keyword evidence="4" id="KW-1185">Reference proteome</keyword>
<dbReference type="EMBL" id="JAZAVJ010000263">
    <property type="protein sequence ID" value="KAK7403114.1"/>
    <property type="molecule type" value="Genomic_DNA"/>
</dbReference>